<comment type="caution">
    <text evidence="1">The sequence shown here is derived from an EMBL/GenBank/DDBJ whole genome shotgun (WGS) entry which is preliminary data.</text>
</comment>
<protein>
    <submittedName>
        <fullName evidence="1">Zn-dependent oligopeptidase</fullName>
    </submittedName>
</protein>
<evidence type="ECO:0000313" key="2">
    <source>
        <dbReference type="Proteomes" id="UP000247480"/>
    </source>
</evidence>
<reference evidence="1 2" key="1">
    <citation type="submission" date="2018-04" db="EMBL/GenBank/DDBJ databases">
        <title>Draft genome sequence of Pseudomonas syringae pv. actinidiae biovar 1 strains isolated from kiwifruit in Kagawa prefecture.</title>
        <authorList>
            <person name="Tabuchi M."/>
            <person name="Saito M."/>
            <person name="Fujiwara S."/>
            <person name="Sasa N."/>
            <person name="Akimitsu K."/>
            <person name="Gomi K."/>
            <person name="Konishi-Sugita S."/>
            <person name="Hamano K."/>
            <person name="Kataoka I."/>
        </authorList>
    </citation>
    <scope>NUCLEOTIDE SEQUENCE [LARGE SCALE GENOMIC DNA]</scope>
    <source>
        <strain evidence="1 2">MAFF212206</strain>
    </source>
</reference>
<evidence type="ECO:0000313" key="1">
    <source>
        <dbReference type="EMBL" id="GBH13950.1"/>
    </source>
</evidence>
<dbReference type="Proteomes" id="UP000247480">
    <property type="component" value="Unassembled WGS sequence"/>
</dbReference>
<accession>A0A2V0QZA0</accession>
<gene>
    <name evidence="1" type="ORF">KPSA1_07445</name>
</gene>
<proteinExistence type="predicted"/>
<name>A0A2V0QZA0_PSESF</name>
<organism evidence="1 2">
    <name type="scientific">Pseudomonas syringae pv. actinidiae</name>
    <dbReference type="NCBI Taxonomy" id="103796"/>
    <lineage>
        <taxon>Bacteria</taxon>
        <taxon>Pseudomonadati</taxon>
        <taxon>Pseudomonadota</taxon>
        <taxon>Gammaproteobacteria</taxon>
        <taxon>Pseudomonadales</taxon>
        <taxon>Pseudomonadaceae</taxon>
        <taxon>Pseudomonas</taxon>
        <taxon>Pseudomonas syringae</taxon>
    </lineage>
</organism>
<dbReference type="AlphaFoldDB" id="A0A2V0QZA0"/>
<dbReference type="EMBL" id="BGJZ01000408">
    <property type="protein sequence ID" value="GBH13950.1"/>
    <property type="molecule type" value="Genomic_DNA"/>
</dbReference>
<sequence>MRAGDITRAEHQRLATEALKIRRFGAECYCRCRMTGETLGNTHKFSVGHLLERRALGEQRSIVDLHLMQLGQRLKLLPDGCTQRLRVHARQRAQVELQRTLTTDPVRVVAAMNAAQVQGRLRHRELRIAVFKLPLRAQALEFADRVVHRLQRAVAQARVGRMTAAPENVDALHHHAFVHADRLEPGRLADHRRTTQRASGFCQRTRAGHRAFFIAGGENQQRLLERLIDKATHGLDDQRKKALHVAAAQPDPAAIDLGELQGVGFPQCLVERHGIAVARQYQPAGACAEGCQQIELAGGNLLDIAGKTQVCEPPGQQIDDRPVGLVQGRLSAAHRRRSDQGGKLVFHGRQRHGRFLLSRRNTAHHRAIATQE</sequence>